<sequence length="114" mass="13952">MKNKLDWFDDDWKWDVLPTRMLYELLLSPTYRWPWKVKIVCSYRWDAEFPKCPRCETTMEREYQLFCNHCGQRLNWSGFDDVEVRYIGWDGPEEDESDREQVDDADQEDIAKID</sequence>
<feature type="region of interest" description="Disordered" evidence="1">
    <location>
        <begin position="90"/>
        <end position="114"/>
    </location>
</feature>
<evidence type="ECO:0000313" key="3">
    <source>
        <dbReference type="Proteomes" id="UP000220904"/>
    </source>
</evidence>
<reference evidence="2 3" key="1">
    <citation type="journal article" date="2017" name="Front. Microbiol.">
        <title>New Insights into the Diversity of the Genus Faecalibacterium.</title>
        <authorList>
            <person name="Benevides L."/>
            <person name="Burman S."/>
            <person name="Martin R."/>
            <person name="Robert V."/>
            <person name="Thomas M."/>
            <person name="Miquel S."/>
            <person name="Chain F."/>
            <person name="Sokol H."/>
            <person name="Bermudez-Humaran L.G."/>
            <person name="Morrison M."/>
            <person name="Langella P."/>
            <person name="Azevedo V.A."/>
            <person name="Chatel J.M."/>
            <person name="Soares S."/>
        </authorList>
    </citation>
    <scope>NUCLEOTIDE SEQUENCE [LARGE SCALE GENOMIC DNA]</scope>
    <source>
        <strain evidence="2 3">AHMP21</strain>
    </source>
</reference>
<dbReference type="RefSeq" id="WP_097793179.1">
    <property type="nucleotide sequence ID" value="NZ_NOUV01000019.1"/>
</dbReference>
<name>A0A2A7B2Z6_9FIRM</name>
<comment type="caution">
    <text evidence="2">The sequence shown here is derived from an EMBL/GenBank/DDBJ whole genome shotgun (WGS) entry which is preliminary data.</text>
</comment>
<evidence type="ECO:0000256" key="1">
    <source>
        <dbReference type="SAM" id="MobiDB-lite"/>
    </source>
</evidence>
<proteinExistence type="predicted"/>
<organism evidence="2 3">
    <name type="scientific">Faecalibacterium prausnitzii</name>
    <dbReference type="NCBI Taxonomy" id="853"/>
    <lineage>
        <taxon>Bacteria</taxon>
        <taxon>Bacillati</taxon>
        <taxon>Bacillota</taxon>
        <taxon>Clostridia</taxon>
        <taxon>Eubacteriales</taxon>
        <taxon>Oscillospiraceae</taxon>
        <taxon>Faecalibacterium</taxon>
    </lineage>
</organism>
<feature type="compositionally biased region" description="Acidic residues" evidence="1">
    <location>
        <begin position="91"/>
        <end position="108"/>
    </location>
</feature>
<protein>
    <recommendedName>
        <fullName evidence="4">Zinc ribbon domain-containing protein</fullName>
    </recommendedName>
</protein>
<dbReference type="Proteomes" id="UP000220904">
    <property type="component" value="Unassembled WGS sequence"/>
</dbReference>
<gene>
    <name evidence="2" type="ORF">CHR60_11725</name>
</gene>
<dbReference type="OrthoDB" id="2086161at2"/>
<evidence type="ECO:0008006" key="4">
    <source>
        <dbReference type="Google" id="ProtNLM"/>
    </source>
</evidence>
<evidence type="ECO:0000313" key="2">
    <source>
        <dbReference type="EMBL" id="PDX85710.1"/>
    </source>
</evidence>
<dbReference type="EMBL" id="NOUV01000019">
    <property type="protein sequence ID" value="PDX85710.1"/>
    <property type="molecule type" value="Genomic_DNA"/>
</dbReference>
<dbReference type="AlphaFoldDB" id="A0A2A7B2Z6"/>
<accession>A0A2A7B2Z6</accession>